<dbReference type="EMBL" id="SUMC01000009">
    <property type="protein sequence ID" value="TKA11201.1"/>
    <property type="molecule type" value="Genomic_DNA"/>
</dbReference>
<dbReference type="SUPFAM" id="SSF51735">
    <property type="entry name" value="NAD(P)-binding Rossmann-fold domains"/>
    <property type="match status" value="1"/>
</dbReference>
<evidence type="ECO:0000256" key="1">
    <source>
        <dbReference type="ARBA" id="ARBA00006484"/>
    </source>
</evidence>
<keyword evidence="5" id="KW-1185">Reference proteome</keyword>
<dbReference type="InterPro" id="IPR036291">
    <property type="entry name" value="NAD(P)-bd_dom_sf"/>
</dbReference>
<dbReference type="AlphaFoldDB" id="A0A4U0SS68"/>
<sequence>MSDAQVFLVTGPTGAMGEAVVGKLAASGHRLMLAARNESRLKEIADSAAAPDQIATVVADTTKPLLARRAVSETIDRFGRIDGLIHLVGGFHVGPVMLSDLDAYTRMFQANLLSAVSATQAVLPQLADGGHLVYLSSVLAREPFPGFGAYAASKAALQAWVKSLAHEVKHRGVHANVVVMTMADTEEARAQRPHMDFEQATKPAAVADVVDFLVSPAAGGLFGVMVPVLGKFEFSTGLMAGPPGAPQLNRL</sequence>
<protein>
    <submittedName>
        <fullName evidence="4">SDR family oxidoreductase</fullName>
    </submittedName>
</protein>
<dbReference type="InterPro" id="IPR002347">
    <property type="entry name" value="SDR_fam"/>
</dbReference>
<dbReference type="RefSeq" id="WP_136723614.1">
    <property type="nucleotide sequence ID" value="NZ_SUMC01000009.1"/>
</dbReference>
<dbReference type="SMART" id="SM00822">
    <property type="entry name" value="PKS_KR"/>
    <property type="match status" value="1"/>
</dbReference>
<evidence type="ECO:0000313" key="5">
    <source>
        <dbReference type="Proteomes" id="UP000305778"/>
    </source>
</evidence>
<dbReference type="InterPro" id="IPR057326">
    <property type="entry name" value="KR_dom"/>
</dbReference>
<dbReference type="OrthoDB" id="9804774at2"/>
<accession>A0A4U0SS68</accession>
<organism evidence="4 5">
    <name type="scientific">Actinacidiphila oryziradicis</name>
    <dbReference type="NCBI Taxonomy" id="2571141"/>
    <lineage>
        <taxon>Bacteria</taxon>
        <taxon>Bacillati</taxon>
        <taxon>Actinomycetota</taxon>
        <taxon>Actinomycetes</taxon>
        <taxon>Kitasatosporales</taxon>
        <taxon>Streptomycetaceae</taxon>
        <taxon>Actinacidiphila</taxon>
    </lineage>
</organism>
<comment type="similarity">
    <text evidence="1 2">Belongs to the short-chain dehydrogenases/reductases (SDR) family.</text>
</comment>
<dbReference type="Proteomes" id="UP000305778">
    <property type="component" value="Unassembled WGS sequence"/>
</dbReference>
<dbReference type="InterPro" id="IPR020904">
    <property type="entry name" value="Sc_DH/Rdtase_CS"/>
</dbReference>
<feature type="domain" description="Ketoreductase" evidence="3">
    <location>
        <begin position="5"/>
        <end position="185"/>
    </location>
</feature>
<comment type="caution">
    <text evidence="4">The sequence shown here is derived from an EMBL/GenBank/DDBJ whole genome shotgun (WGS) entry which is preliminary data.</text>
</comment>
<evidence type="ECO:0000313" key="4">
    <source>
        <dbReference type="EMBL" id="TKA11201.1"/>
    </source>
</evidence>
<dbReference type="PANTHER" id="PTHR43975">
    <property type="entry name" value="ZGC:101858"/>
    <property type="match status" value="1"/>
</dbReference>
<dbReference type="Gene3D" id="3.40.50.720">
    <property type="entry name" value="NAD(P)-binding Rossmann-like Domain"/>
    <property type="match status" value="1"/>
</dbReference>
<dbReference type="PRINTS" id="PR00081">
    <property type="entry name" value="GDHRDH"/>
</dbReference>
<dbReference type="CDD" id="cd05233">
    <property type="entry name" value="SDR_c"/>
    <property type="match status" value="1"/>
</dbReference>
<name>A0A4U0SS68_9ACTN</name>
<proteinExistence type="inferred from homology"/>
<reference evidence="4 5" key="1">
    <citation type="submission" date="2019-04" db="EMBL/GenBank/DDBJ databases">
        <title>Streptomyces oryziradicis sp. nov., a novel actinomycete isolated from rhizosphere soil of rice (Oryza sativa L.).</title>
        <authorList>
            <person name="Li C."/>
        </authorList>
    </citation>
    <scope>NUCLEOTIDE SEQUENCE [LARGE SCALE GENOMIC DNA]</scope>
    <source>
        <strain evidence="4 5">NEAU-C40</strain>
    </source>
</reference>
<dbReference type="Pfam" id="PF00106">
    <property type="entry name" value="adh_short"/>
    <property type="match status" value="1"/>
</dbReference>
<evidence type="ECO:0000259" key="3">
    <source>
        <dbReference type="SMART" id="SM00822"/>
    </source>
</evidence>
<dbReference type="PANTHER" id="PTHR43975:SF2">
    <property type="entry name" value="EG:BACR7A4.14 PROTEIN-RELATED"/>
    <property type="match status" value="1"/>
</dbReference>
<gene>
    <name evidence="4" type="ORF">FCI23_12650</name>
</gene>
<dbReference type="PRINTS" id="PR00080">
    <property type="entry name" value="SDRFAMILY"/>
</dbReference>
<dbReference type="PROSITE" id="PS00061">
    <property type="entry name" value="ADH_SHORT"/>
    <property type="match status" value="1"/>
</dbReference>
<evidence type="ECO:0000256" key="2">
    <source>
        <dbReference type="RuleBase" id="RU000363"/>
    </source>
</evidence>